<evidence type="ECO:0000313" key="1">
    <source>
        <dbReference type="EMBL" id="KAG0446539.1"/>
    </source>
</evidence>
<name>A0A835P7A8_VANPL</name>
<sequence>MSVIHREEGGFGLDVKCLWKCIRETTVSNANEYDSSGFILGTAHVRDKSDDGSDAEEPSQE</sequence>
<evidence type="ECO:0000313" key="2">
    <source>
        <dbReference type="EMBL" id="KAG0446567.1"/>
    </source>
</evidence>
<dbReference type="EMBL" id="JADCNL010000567">
    <property type="protein sequence ID" value="KAG0446567.1"/>
    <property type="molecule type" value="Genomic_DNA"/>
</dbReference>
<proteinExistence type="predicted"/>
<evidence type="ECO:0000313" key="3">
    <source>
        <dbReference type="Proteomes" id="UP000636800"/>
    </source>
</evidence>
<protein>
    <submittedName>
        <fullName evidence="2">Uncharacterized protein</fullName>
    </submittedName>
</protein>
<dbReference type="Proteomes" id="UP000636800">
    <property type="component" value="Unassembled WGS sequence"/>
</dbReference>
<keyword evidence="3" id="KW-1185">Reference proteome</keyword>
<dbReference type="EMBL" id="JADCNM010000568">
    <property type="protein sequence ID" value="KAG0446539.1"/>
    <property type="molecule type" value="Genomic_DNA"/>
</dbReference>
<dbReference type="AlphaFoldDB" id="A0A835P7A8"/>
<organism evidence="2 3">
    <name type="scientific">Vanilla planifolia</name>
    <name type="common">Vanilla</name>
    <dbReference type="NCBI Taxonomy" id="51239"/>
    <lineage>
        <taxon>Eukaryota</taxon>
        <taxon>Viridiplantae</taxon>
        <taxon>Streptophyta</taxon>
        <taxon>Embryophyta</taxon>
        <taxon>Tracheophyta</taxon>
        <taxon>Spermatophyta</taxon>
        <taxon>Magnoliopsida</taxon>
        <taxon>Liliopsida</taxon>
        <taxon>Asparagales</taxon>
        <taxon>Orchidaceae</taxon>
        <taxon>Vanilloideae</taxon>
        <taxon>Vanilleae</taxon>
        <taxon>Vanilla</taxon>
    </lineage>
</organism>
<evidence type="ECO:0000313" key="4">
    <source>
        <dbReference type="Proteomes" id="UP000639772"/>
    </source>
</evidence>
<dbReference type="Proteomes" id="UP000639772">
    <property type="component" value="Unassembled WGS sequence"/>
</dbReference>
<gene>
    <name evidence="2" type="ORF">HPP92_028767</name>
    <name evidence="1" type="ORF">HPP92_028778</name>
</gene>
<comment type="caution">
    <text evidence="2">The sequence shown here is derived from an EMBL/GenBank/DDBJ whole genome shotgun (WGS) entry which is preliminary data.</text>
</comment>
<reference evidence="3 4" key="1">
    <citation type="journal article" date="2020" name="Nat. Food">
        <title>A phased Vanilla planifolia genome enables genetic improvement of flavour and production.</title>
        <authorList>
            <person name="Hasing T."/>
            <person name="Tang H."/>
            <person name="Brym M."/>
            <person name="Khazi F."/>
            <person name="Huang T."/>
            <person name="Chambers A.H."/>
        </authorList>
    </citation>
    <scope>NUCLEOTIDE SEQUENCE [LARGE SCALE GENOMIC DNA]</scope>
    <source>
        <tissue evidence="2">Leaf</tissue>
    </source>
</reference>
<accession>A0A835P7A8</accession>